<dbReference type="HOGENOM" id="CLU_704113_0_0_1"/>
<evidence type="ECO:0000256" key="2">
    <source>
        <dbReference type="SAM" id="MobiDB-lite"/>
    </source>
</evidence>
<keyword evidence="1" id="KW-0175">Coiled coil</keyword>
<dbReference type="EMBL" id="HE978324">
    <property type="protein sequence ID" value="CCK72613.1"/>
    <property type="molecule type" value="Genomic_DNA"/>
</dbReference>
<feature type="compositionally biased region" description="Acidic residues" evidence="2">
    <location>
        <begin position="235"/>
        <end position="250"/>
    </location>
</feature>
<dbReference type="Proteomes" id="UP000006310">
    <property type="component" value="Chromosome 11"/>
</dbReference>
<dbReference type="OMA" id="HPINHET"/>
<dbReference type="KEGG" id="kng:KNAG_0K02500"/>
<gene>
    <name evidence="3" type="primary">KNAG0K02500</name>
    <name evidence="3" type="ordered locus">KNAG_0K02500</name>
</gene>
<name>J7RRV8_HUIN7</name>
<reference evidence="4" key="2">
    <citation type="submission" date="2012-08" db="EMBL/GenBank/DDBJ databases">
        <title>Genome sequence of Kazachstania naganishii.</title>
        <authorList>
            <person name="Gordon J.L."/>
            <person name="Armisen D."/>
            <person name="Proux-Wera E."/>
            <person name="OhEigeartaigh S.S."/>
            <person name="Byrne K.P."/>
            <person name="Wolfe K.H."/>
        </authorList>
    </citation>
    <scope>NUCLEOTIDE SEQUENCE [LARGE SCALE GENOMIC DNA]</scope>
    <source>
        <strain evidence="4">ATCC MYA-139 / BCRC 22969 / CBS 8797 / CCRC 22969 / KCTC 17520 / NBRC 10181 / NCYC 3082</strain>
    </source>
</reference>
<dbReference type="RefSeq" id="XP_022466858.1">
    <property type="nucleotide sequence ID" value="XM_022610576.1"/>
</dbReference>
<protein>
    <submittedName>
        <fullName evidence="3">Uncharacterized protein</fullName>
    </submittedName>
</protein>
<reference evidence="3 4" key="1">
    <citation type="journal article" date="2011" name="Proc. Natl. Acad. Sci. U.S.A.">
        <title>Evolutionary erosion of yeast sex chromosomes by mating-type switching accidents.</title>
        <authorList>
            <person name="Gordon J.L."/>
            <person name="Armisen D."/>
            <person name="Proux-Wera E."/>
            <person name="Oheigeartaigh S.S."/>
            <person name="Byrne K.P."/>
            <person name="Wolfe K.H."/>
        </authorList>
    </citation>
    <scope>NUCLEOTIDE SEQUENCE [LARGE SCALE GENOMIC DNA]</scope>
    <source>
        <strain evidence="4">ATCC MYA-139 / BCRC 22969 / CBS 8797 / CCRC 22969 / KCTC 17520 / NBRC 10181 / NCYC 3082</strain>
    </source>
</reference>
<evidence type="ECO:0000313" key="3">
    <source>
        <dbReference type="EMBL" id="CCK72613.1"/>
    </source>
</evidence>
<dbReference type="STRING" id="1071383.J7RRV8"/>
<dbReference type="GeneID" id="34528380"/>
<keyword evidence="4" id="KW-1185">Reference proteome</keyword>
<feature type="region of interest" description="Disordered" evidence="2">
    <location>
        <begin position="153"/>
        <end position="253"/>
    </location>
</feature>
<feature type="region of interest" description="Disordered" evidence="2">
    <location>
        <begin position="368"/>
        <end position="392"/>
    </location>
</feature>
<organism evidence="3 4">
    <name type="scientific">Huiozyma naganishii (strain ATCC MYA-139 / BCRC 22969 / CBS 8797 / KCTC 17520 / NBRC 10181 / NCYC 3082 / Yp74L-3)</name>
    <name type="common">Yeast</name>
    <name type="synonym">Kazachstania naganishii</name>
    <dbReference type="NCBI Taxonomy" id="1071383"/>
    <lineage>
        <taxon>Eukaryota</taxon>
        <taxon>Fungi</taxon>
        <taxon>Dikarya</taxon>
        <taxon>Ascomycota</taxon>
        <taxon>Saccharomycotina</taxon>
        <taxon>Saccharomycetes</taxon>
        <taxon>Saccharomycetales</taxon>
        <taxon>Saccharomycetaceae</taxon>
        <taxon>Huiozyma</taxon>
    </lineage>
</organism>
<feature type="coiled-coil region" evidence="1">
    <location>
        <begin position="284"/>
        <end position="347"/>
    </location>
</feature>
<dbReference type="eggNOG" id="ENOG502S89R">
    <property type="taxonomic scope" value="Eukaryota"/>
</dbReference>
<sequence>MGENEHDERPTKQVLRRSRESLDLLLTLLNTHKPHLKPYSCRLSSWYALLMDYNTAAGTTLRQPRTLRTRFERIMGLFRTDRALVNCSDPGLLARLVEEYSKPYRLMRKSSPIEPGAAGAMPKSKYKIVKQRPLHQNNNAVGVPQIKVYSSREDFTNDTPSSSSISPHIKPLDTIQLGMPNGGHPSSGRAERDPGQTQLPGSDPSPGPNPVRRPQPPTHPINHETFMYMRAENTPADDDPEGEDEEDGDVGDQPIAIDIMGTMNETYMGLEDVRSQFLDLRAHLQQQTNAVQHIRDDVRDLEQNSVEGRTSIVEDIELTRVSLVDEIQSVRSAVADLRAQFEEHRAATRIAESATLKRLDRIHDLLVEHQGTAPPGPSSRRPSPGHRAADPS</sequence>
<evidence type="ECO:0000313" key="4">
    <source>
        <dbReference type="Proteomes" id="UP000006310"/>
    </source>
</evidence>
<dbReference type="AlphaFoldDB" id="J7RRV8"/>
<evidence type="ECO:0000256" key="1">
    <source>
        <dbReference type="SAM" id="Coils"/>
    </source>
</evidence>
<accession>J7RRV8</accession>
<proteinExistence type="predicted"/>
<feature type="compositionally biased region" description="Pro residues" evidence="2">
    <location>
        <begin position="203"/>
        <end position="219"/>
    </location>
</feature>